<organism evidence="3 4">
    <name type="scientific">Diplodia seriata</name>
    <dbReference type="NCBI Taxonomy" id="420778"/>
    <lineage>
        <taxon>Eukaryota</taxon>
        <taxon>Fungi</taxon>
        <taxon>Dikarya</taxon>
        <taxon>Ascomycota</taxon>
        <taxon>Pezizomycotina</taxon>
        <taxon>Dothideomycetes</taxon>
        <taxon>Dothideomycetes incertae sedis</taxon>
        <taxon>Botryosphaeriales</taxon>
        <taxon>Botryosphaeriaceae</taxon>
        <taxon>Diplodia</taxon>
    </lineage>
</organism>
<evidence type="ECO:0000256" key="1">
    <source>
        <dbReference type="SAM" id="SignalP"/>
    </source>
</evidence>
<sequence>MRSAIFFALSLAGTVITAANQTSTETPHTRKYFYTGGQYVADSNGDHTWTDQLYVEQLTPVGGATKENPIIFIHGQAQTGTNWLNKADGSPGWSSYFLGQGYQVYIVDQTYRGRSPTTPGLATSAYSAEVLQQRFTAPEQYMLWPQAAKHTQWPGNGTRGDTYFDDYYISTVPFYKGDAAVQQTSFQSAGAALLDRIGAPAVLVAHSQGGLMPWLLADVRPALVRSIVALEPTGPPFREAVFSETASRPYGLTDAPLTYEPAVADPATDLVQQVIPGNETAGVSDCVLQSNGTVVRKLVNLEKIPTVVLTTEASYHVPYDWCTVKFLRQAGVTTDHLFLPDIGISGNAHMLFLEENSDETAAAVNDWIVSH</sequence>
<dbReference type="Pfam" id="PF12697">
    <property type="entry name" value="Abhydrolase_6"/>
    <property type="match status" value="1"/>
</dbReference>
<name>A0A0G2FNU0_9PEZI</name>
<comment type="caution">
    <text evidence="3">The sequence shown here is derived from an EMBL/GenBank/DDBJ whole genome shotgun (WGS) entry which is preliminary data.</text>
</comment>
<keyword evidence="1" id="KW-0732">Signal</keyword>
<dbReference type="EMBL" id="LAQI01000282">
    <property type="protein sequence ID" value="KKY13593.1"/>
    <property type="molecule type" value="Genomic_DNA"/>
</dbReference>
<feature type="domain" description="AB hydrolase-1" evidence="2">
    <location>
        <begin position="70"/>
        <end position="363"/>
    </location>
</feature>
<dbReference type="InterPro" id="IPR050228">
    <property type="entry name" value="Carboxylesterase_BioH"/>
</dbReference>
<protein>
    <recommendedName>
        <fullName evidence="2">AB hydrolase-1 domain-containing protein</fullName>
    </recommendedName>
</protein>
<reference evidence="3 4" key="2">
    <citation type="submission" date="2015-05" db="EMBL/GenBank/DDBJ databases">
        <title>Distinctive expansion of gene families associated with plant cell wall degradation and secondary metabolism in the genomes of grapevine trunk pathogens.</title>
        <authorList>
            <person name="Lawrence D.P."/>
            <person name="Travadon R."/>
            <person name="Rolshausen P.E."/>
            <person name="Baumgartner K."/>
        </authorList>
    </citation>
    <scope>NUCLEOTIDE SEQUENCE [LARGE SCALE GENOMIC DNA]</scope>
    <source>
        <strain evidence="3">DS831</strain>
    </source>
</reference>
<dbReference type="InterPro" id="IPR029058">
    <property type="entry name" value="AB_hydrolase_fold"/>
</dbReference>
<evidence type="ECO:0000313" key="4">
    <source>
        <dbReference type="Proteomes" id="UP000034182"/>
    </source>
</evidence>
<dbReference type="CDD" id="cd12809">
    <property type="entry name" value="Esterase_713_like-2"/>
    <property type="match status" value="1"/>
</dbReference>
<feature type="signal peptide" evidence="1">
    <location>
        <begin position="1"/>
        <end position="19"/>
    </location>
</feature>
<dbReference type="PANTHER" id="PTHR43194">
    <property type="entry name" value="HYDROLASE ALPHA/BETA FOLD FAMILY"/>
    <property type="match status" value="1"/>
</dbReference>
<dbReference type="Proteomes" id="UP000034182">
    <property type="component" value="Unassembled WGS sequence"/>
</dbReference>
<gene>
    <name evidence="3" type="ORF">UCDDS831_g08830</name>
</gene>
<evidence type="ECO:0000313" key="3">
    <source>
        <dbReference type="EMBL" id="KKY13593.1"/>
    </source>
</evidence>
<evidence type="ECO:0000259" key="2">
    <source>
        <dbReference type="Pfam" id="PF12697"/>
    </source>
</evidence>
<proteinExistence type="predicted"/>
<dbReference type="InterPro" id="IPR000073">
    <property type="entry name" value="AB_hydrolase_1"/>
</dbReference>
<dbReference type="SUPFAM" id="SSF53474">
    <property type="entry name" value="alpha/beta-Hydrolases"/>
    <property type="match status" value="1"/>
</dbReference>
<reference evidence="3 4" key="1">
    <citation type="submission" date="2015-03" db="EMBL/GenBank/DDBJ databases">
        <authorList>
            <person name="Morales-Cruz A."/>
            <person name="Amrine K.C."/>
            <person name="Cantu D."/>
        </authorList>
    </citation>
    <scope>NUCLEOTIDE SEQUENCE [LARGE SCALE GENOMIC DNA]</scope>
    <source>
        <strain evidence="3">DS831</strain>
    </source>
</reference>
<accession>A0A0G2FNU0</accession>
<dbReference type="AlphaFoldDB" id="A0A0G2FNU0"/>
<dbReference type="PANTHER" id="PTHR43194:SF4">
    <property type="entry name" value="AB HYDROLASE-1 DOMAIN-CONTAINING PROTEIN"/>
    <property type="match status" value="1"/>
</dbReference>
<feature type="chain" id="PRO_5002544107" description="AB hydrolase-1 domain-containing protein" evidence="1">
    <location>
        <begin position="20"/>
        <end position="371"/>
    </location>
</feature>
<dbReference type="Gene3D" id="3.40.50.1820">
    <property type="entry name" value="alpha/beta hydrolase"/>
    <property type="match status" value="1"/>
</dbReference>